<name>A0A6G4WQQ4_9ACTN</name>
<dbReference type="AlphaFoldDB" id="A0A6G4WQQ4"/>
<feature type="compositionally biased region" description="Gly residues" evidence="1">
    <location>
        <begin position="75"/>
        <end position="85"/>
    </location>
</feature>
<protein>
    <recommendedName>
        <fullName evidence="5">Serine/threonine protein kinase</fullName>
    </recommendedName>
</protein>
<organism evidence="3 4">
    <name type="scientific">Streptomyces boncukensis</name>
    <dbReference type="NCBI Taxonomy" id="2711219"/>
    <lineage>
        <taxon>Bacteria</taxon>
        <taxon>Bacillati</taxon>
        <taxon>Actinomycetota</taxon>
        <taxon>Actinomycetes</taxon>
        <taxon>Kitasatosporales</taxon>
        <taxon>Streptomycetaceae</taxon>
        <taxon>Streptomyces</taxon>
    </lineage>
</organism>
<dbReference type="EMBL" id="JAAKZZ010000010">
    <property type="protein sequence ID" value="NGO67162.1"/>
    <property type="molecule type" value="Genomic_DNA"/>
</dbReference>
<dbReference type="Proteomes" id="UP000477722">
    <property type="component" value="Unassembled WGS sequence"/>
</dbReference>
<feature type="compositionally biased region" description="Low complexity" evidence="1">
    <location>
        <begin position="86"/>
        <end position="112"/>
    </location>
</feature>
<keyword evidence="4" id="KW-1185">Reference proteome</keyword>
<reference evidence="3 4" key="1">
    <citation type="submission" date="2020-02" db="EMBL/GenBank/DDBJ databases">
        <title>Whole-genome analyses of novel actinobacteria.</title>
        <authorList>
            <person name="Sahin N."/>
            <person name="Tatar D."/>
        </authorList>
    </citation>
    <scope>NUCLEOTIDE SEQUENCE [LARGE SCALE GENOMIC DNA]</scope>
    <source>
        <strain evidence="3 4">SB3404</strain>
    </source>
</reference>
<evidence type="ECO:0000256" key="1">
    <source>
        <dbReference type="SAM" id="MobiDB-lite"/>
    </source>
</evidence>
<proteinExistence type="predicted"/>
<keyword evidence="2" id="KW-0472">Membrane</keyword>
<feature type="transmembrane region" description="Helical" evidence="2">
    <location>
        <begin position="19"/>
        <end position="40"/>
    </location>
</feature>
<feature type="compositionally biased region" description="Low complexity" evidence="1">
    <location>
        <begin position="65"/>
        <end position="74"/>
    </location>
</feature>
<feature type="non-terminal residue" evidence="3">
    <location>
        <position position="1"/>
    </location>
</feature>
<evidence type="ECO:0008006" key="5">
    <source>
        <dbReference type="Google" id="ProtNLM"/>
    </source>
</evidence>
<accession>A0A6G4WQQ4</accession>
<evidence type="ECO:0000313" key="3">
    <source>
        <dbReference type="EMBL" id="NGO67162.1"/>
    </source>
</evidence>
<feature type="region of interest" description="Disordered" evidence="1">
    <location>
        <begin position="46"/>
        <end position="112"/>
    </location>
</feature>
<gene>
    <name evidence="3" type="ORF">G5C65_02040</name>
</gene>
<sequence length="223" mass="21799">PGAPGTGAPGRRRRVSCTLVVTVACAVAAALLGTYFLGVLPGQEGKSGNDAGKSPGPHVTASGQSSTDPDPTSSDGGGSTEGATGGAEPTPTATGRSSEPPGSGEPGAGAVPEAFLGKWQGNITTQKGLPGGQLTVTIKQGAKGAFVASGGTSLAGTTCEGRWKLRTASAKRLTAESVGTSDSPLCDNTDSTDVFTLGDDGSLRFASRAGPSGKPTGTLRKIG</sequence>
<evidence type="ECO:0000313" key="4">
    <source>
        <dbReference type="Proteomes" id="UP000477722"/>
    </source>
</evidence>
<evidence type="ECO:0000256" key="2">
    <source>
        <dbReference type="SAM" id="Phobius"/>
    </source>
</evidence>
<keyword evidence="2" id="KW-0812">Transmembrane</keyword>
<keyword evidence="2" id="KW-1133">Transmembrane helix</keyword>
<comment type="caution">
    <text evidence="3">The sequence shown here is derived from an EMBL/GenBank/DDBJ whole genome shotgun (WGS) entry which is preliminary data.</text>
</comment>